<evidence type="ECO:0000256" key="2">
    <source>
        <dbReference type="ARBA" id="ARBA00009810"/>
    </source>
</evidence>
<organism evidence="14 15">
    <name type="scientific">Tardiphaga alba</name>
    <dbReference type="NCBI Taxonomy" id="340268"/>
    <lineage>
        <taxon>Bacteria</taxon>
        <taxon>Pseudomonadati</taxon>
        <taxon>Pseudomonadota</taxon>
        <taxon>Alphaproteobacteria</taxon>
        <taxon>Hyphomicrobiales</taxon>
        <taxon>Nitrobacteraceae</taxon>
        <taxon>Tardiphaga</taxon>
    </lineage>
</organism>
<keyword evidence="8 11" id="KW-0472">Membrane</keyword>
<evidence type="ECO:0000313" key="15">
    <source>
        <dbReference type="Proteomes" id="UP000682843"/>
    </source>
</evidence>
<dbReference type="SUPFAM" id="SSF56935">
    <property type="entry name" value="Porins"/>
    <property type="match status" value="1"/>
</dbReference>
<evidence type="ECO:0000256" key="4">
    <source>
        <dbReference type="ARBA" id="ARBA00022452"/>
    </source>
</evidence>
<dbReference type="PANTHER" id="PTHR30069">
    <property type="entry name" value="TONB-DEPENDENT OUTER MEMBRANE RECEPTOR"/>
    <property type="match status" value="1"/>
</dbReference>
<evidence type="ECO:0000313" key="14">
    <source>
        <dbReference type="EMBL" id="QUS40504.1"/>
    </source>
</evidence>
<dbReference type="InterPro" id="IPR000531">
    <property type="entry name" value="Beta-barrel_TonB"/>
</dbReference>
<keyword evidence="7" id="KW-0798">TonB box</keyword>
<name>A0ABX8ACZ4_9BRAD</name>
<evidence type="ECO:0000256" key="10">
    <source>
        <dbReference type="ARBA" id="ARBA00023237"/>
    </source>
</evidence>
<keyword evidence="5 11" id="KW-0812">Transmembrane</keyword>
<dbReference type="InterPro" id="IPR036942">
    <property type="entry name" value="Beta-barrel_TonB_sf"/>
</dbReference>
<evidence type="ECO:0008006" key="16">
    <source>
        <dbReference type="Google" id="ProtNLM"/>
    </source>
</evidence>
<dbReference type="InterPro" id="IPR039426">
    <property type="entry name" value="TonB-dep_rcpt-like"/>
</dbReference>
<feature type="domain" description="Outer membrane protein beta-barrel" evidence="13">
    <location>
        <begin position="415"/>
        <end position="625"/>
    </location>
</feature>
<evidence type="ECO:0000256" key="1">
    <source>
        <dbReference type="ARBA" id="ARBA00004571"/>
    </source>
</evidence>
<dbReference type="Pfam" id="PF00593">
    <property type="entry name" value="TonB_dep_Rec_b-barrel"/>
    <property type="match status" value="1"/>
</dbReference>
<evidence type="ECO:0000256" key="5">
    <source>
        <dbReference type="ARBA" id="ARBA00022692"/>
    </source>
</evidence>
<dbReference type="PANTHER" id="PTHR30069:SF41">
    <property type="entry name" value="HEME_HEMOPEXIN UTILIZATION PROTEIN C"/>
    <property type="match status" value="1"/>
</dbReference>
<keyword evidence="9" id="KW-0675">Receptor</keyword>
<comment type="subcellular location">
    <subcellularLocation>
        <location evidence="1 11">Cell outer membrane</location>
        <topology evidence="1 11">Multi-pass membrane protein</topology>
    </subcellularLocation>
</comment>
<dbReference type="EMBL" id="CP036498">
    <property type="protein sequence ID" value="QUS40504.1"/>
    <property type="molecule type" value="Genomic_DNA"/>
</dbReference>
<dbReference type="Proteomes" id="UP000682843">
    <property type="component" value="Chromosome"/>
</dbReference>
<keyword evidence="3 11" id="KW-0813">Transport</keyword>
<reference evidence="14 15" key="1">
    <citation type="submission" date="2019-02" db="EMBL/GenBank/DDBJ databases">
        <title>Emended description of the genus Rhodopseudomonas and description of Rhodopseudomonas albus sp. nov., a non-phototrophic, heavy-metal-tolerant bacterium isolated from garden soil.</title>
        <authorList>
            <person name="Bao Z."/>
            <person name="Cao W.W."/>
            <person name="Sato Y."/>
            <person name="Nishizawa T."/>
            <person name="Zhao J."/>
            <person name="Guo Y."/>
            <person name="Ohta H."/>
        </authorList>
    </citation>
    <scope>NUCLEOTIDE SEQUENCE [LARGE SCALE GENOMIC DNA]</scope>
    <source>
        <strain evidence="14 15">SK50-23</strain>
    </source>
</reference>
<keyword evidence="10 11" id="KW-0998">Cell outer membrane</keyword>
<dbReference type="Gene3D" id="2.40.160.20">
    <property type="match status" value="1"/>
</dbReference>
<dbReference type="InterPro" id="IPR011250">
    <property type="entry name" value="OMP/PagP_B-barrel"/>
</dbReference>
<comment type="similarity">
    <text evidence="2 11">Belongs to the TonB-dependent receptor family.</text>
</comment>
<gene>
    <name evidence="14" type="ORF">RPMA_17940</name>
</gene>
<keyword evidence="6" id="KW-0732">Signal</keyword>
<protein>
    <recommendedName>
        <fullName evidence="16">TonB-dependent receptor-like beta-barrel domain-containing protein</fullName>
    </recommendedName>
</protein>
<evidence type="ECO:0000256" key="3">
    <source>
        <dbReference type="ARBA" id="ARBA00022448"/>
    </source>
</evidence>
<evidence type="ECO:0000256" key="8">
    <source>
        <dbReference type="ARBA" id="ARBA00023136"/>
    </source>
</evidence>
<dbReference type="Gene3D" id="2.40.170.20">
    <property type="entry name" value="TonB-dependent receptor, beta-barrel domain"/>
    <property type="match status" value="1"/>
</dbReference>
<evidence type="ECO:0000256" key="6">
    <source>
        <dbReference type="ARBA" id="ARBA00022729"/>
    </source>
</evidence>
<sequence length="684" mass="75363">MAVGNRPGGELPHRHQDIHVGTDLANTSKFSLDRYGSLDLTYGVSYLGQQVGLGRYAEYYNIVMPSAGTRDEWGAFTKASYKPVQWLTLNGGLRYASFSADGATQRIYGNDSTATPIESGPPRGAGGYSPSAGIVIEPVKNLQFYTNYSSALRLPSLMETIGTFTIVEKGLKPERLNSWDAGININREGLLAQTDIARLKFGWFDWQVKDYISRATQEVKQGTALRIHNIFGARFNGYELSARYENNGFTADLGANYYTRVEYCVTEETCGNMSLYGDYATNHVPPKYTVDLKLSQKLFDDRLTLGGRAYYVGPRSAAHGDITSQGYSAFISQIRWNPYTLVDVFAEYKIDDNYTAALRVENLTDQFYVDPLGLLPQPGPGRTFYASLTGKFGGNQPIPRWSPTLRTATNAARSPTDWSGPYAGAYLGFGKAHTEGATSVLDPRGETSASHVAINEANAAAESANLGFSGGQAGVQAGYNWQFENRFVLGVEADVGKSWAEGRQDHMIPDINQTFQANGVVQSRTYHKIDWTASVRGRLGYAFTNGLMLYGTAGAAIMREMVSRDQDSFLRFADLDYRVGWVDYSAATRIGATFGGGGEYAINDHWSLKSEYTYSRFGNTDYDFDSAPTNRVAPYQTREVIGVNPQGGPIYRYTNHPGYSVANGRRASSSLDLHSVKVGLNYRF</sequence>
<feature type="domain" description="TonB-dependent receptor-like beta-barrel" evidence="12">
    <location>
        <begin position="27"/>
        <end position="363"/>
    </location>
</feature>
<dbReference type="SUPFAM" id="SSF56925">
    <property type="entry name" value="OMPA-like"/>
    <property type="match status" value="1"/>
</dbReference>
<keyword evidence="4 11" id="KW-1134">Transmembrane beta strand</keyword>
<evidence type="ECO:0000256" key="9">
    <source>
        <dbReference type="ARBA" id="ARBA00023170"/>
    </source>
</evidence>
<dbReference type="Pfam" id="PF13505">
    <property type="entry name" value="OMP_b-brl"/>
    <property type="match status" value="1"/>
</dbReference>
<evidence type="ECO:0000256" key="11">
    <source>
        <dbReference type="PROSITE-ProRule" id="PRU01360"/>
    </source>
</evidence>
<dbReference type="InterPro" id="IPR027385">
    <property type="entry name" value="Beta-barrel_OMP"/>
</dbReference>
<proteinExistence type="inferred from homology"/>
<evidence type="ECO:0000256" key="7">
    <source>
        <dbReference type="ARBA" id="ARBA00023077"/>
    </source>
</evidence>
<accession>A0ABX8ACZ4</accession>
<evidence type="ECO:0000259" key="12">
    <source>
        <dbReference type="Pfam" id="PF00593"/>
    </source>
</evidence>
<keyword evidence="15" id="KW-1185">Reference proteome</keyword>
<dbReference type="PROSITE" id="PS52016">
    <property type="entry name" value="TONB_DEPENDENT_REC_3"/>
    <property type="match status" value="1"/>
</dbReference>
<evidence type="ECO:0000259" key="13">
    <source>
        <dbReference type="Pfam" id="PF13505"/>
    </source>
</evidence>